<evidence type="ECO:0000256" key="2">
    <source>
        <dbReference type="ARBA" id="ARBA00022448"/>
    </source>
</evidence>
<organism evidence="11 12">
    <name type="scientific">Polyplosphaeria fusca</name>
    <dbReference type="NCBI Taxonomy" id="682080"/>
    <lineage>
        <taxon>Eukaryota</taxon>
        <taxon>Fungi</taxon>
        <taxon>Dikarya</taxon>
        <taxon>Ascomycota</taxon>
        <taxon>Pezizomycotina</taxon>
        <taxon>Dothideomycetes</taxon>
        <taxon>Pleosporomycetidae</taxon>
        <taxon>Pleosporales</taxon>
        <taxon>Tetraplosphaeriaceae</taxon>
        <taxon>Polyplosphaeria</taxon>
    </lineage>
</organism>
<dbReference type="Pfam" id="PF16010">
    <property type="entry name" value="CDH-cyt"/>
    <property type="match status" value="1"/>
</dbReference>
<evidence type="ECO:0000256" key="1">
    <source>
        <dbReference type="ARBA" id="ARBA00004370"/>
    </source>
</evidence>
<accession>A0A9P4V5A2</accession>
<protein>
    <submittedName>
        <fullName evidence="11">CBD9-like protein</fullName>
    </submittedName>
</protein>
<dbReference type="InterPro" id="IPR015920">
    <property type="entry name" value="Cellobiose_DH-like_cyt"/>
</dbReference>
<evidence type="ECO:0000313" key="11">
    <source>
        <dbReference type="EMBL" id="KAF2737236.1"/>
    </source>
</evidence>
<evidence type="ECO:0000259" key="10">
    <source>
        <dbReference type="SMART" id="SM00665"/>
    </source>
</evidence>
<keyword evidence="4" id="KW-0249">Electron transport</keyword>
<evidence type="ECO:0000259" key="9">
    <source>
        <dbReference type="SMART" id="SM00664"/>
    </source>
</evidence>
<feature type="transmembrane region" description="Helical" evidence="7">
    <location>
        <begin position="233"/>
        <end position="256"/>
    </location>
</feature>
<dbReference type="EMBL" id="ML996118">
    <property type="protein sequence ID" value="KAF2737236.1"/>
    <property type="molecule type" value="Genomic_DNA"/>
</dbReference>
<keyword evidence="3 7" id="KW-0812">Transmembrane</keyword>
<evidence type="ECO:0000256" key="7">
    <source>
        <dbReference type="SAM" id="Phobius"/>
    </source>
</evidence>
<evidence type="ECO:0000256" key="5">
    <source>
        <dbReference type="ARBA" id="ARBA00022989"/>
    </source>
</evidence>
<dbReference type="Gene3D" id="2.60.40.1210">
    <property type="entry name" value="Cellobiose dehydrogenase, cytochrome domain"/>
    <property type="match status" value="1"/>
</dbReference>
<dbReference type="AlphaFoldDB" id="A0A9P4V5A2"/>
<evidence type="ECO:0000256" key="3">
    <source>
        <dbReference type="ARBA" id="ARBA00022692"/>
    </source>
</evidence>
<evidence type="ECO:0000256" key="4">
    <source>
        <dbReference type="ARBA" id="ARBA00022982"/>
    </source>
</evidence>
<feature type="chain" id="PRO_5040298288" evidence="8">
    <location>
        <begin position="24"/>
        <end position="428"/>
    </location>
</feature>
<feature type="transmembrane region" description="Helical" evidence="7">
    <location>
        <begin position="293"/>
        <end position="317"/>
    </location>
</feature>
<keyword evidence="8" id="KW-0732">Signal</keyword>
<feature type="signal peptide" evidence="8">
    <location>
        <begin position="1"/>
        <end position="23"/>
    </location>
</feature>
<reference evidence="11" key="1">
    <citation type="journal article" date="2020" name="Stud. Mycol.">
        <title>101 Dothideomycetes genomes: a test case for predicting lifestyles and emergence of pathogens.</title>
        <authorList>
            <person name="Haridas S."/>
            <person name="Albert R."/>
            <person name="Binder M."/>
            <person name="Bloem J."/>
            <person name="Labutti K."/>
            <person name="Salamov A."/>
            <person name="Andreopoulos B."/>
            <person name="Baker S."/>
            <person name="Barry K."/>
            <person name="Bills G."/>
            <person name="Bluhm B."/>
            <person name="Cannon C."/>
            <person name="Castanera R."/>
            <person name="Culley D."/>
            <person name="Daum C."/>
            <person name="Ezra D."/>
            <person name="Gonzalez J."/>
            <person name="Henrissat B."/>
            <person name="Kuo A."/>
            <person name="Liang C."/>
            <person name="Lipzen A."/>
            <person name="Lutzoni F."/>
            <person name="Magnuson J."/>
            <person name="Mondo S."/>
            <person name="Nolan M."/>
            <person name="Ohm R."/>
            <person name="Pangilinan J."/>
            <person name="Park H.-J."/>
            <person name="Ramirez L."/>
            <person name="Alfaro M."/>
            <person name="Sun H."/>
            <person name="Tritt A."/>
            <person name="Yoshinaga Y."/>
            <person name="Zwiers L.-H."/>
            <person name="Turgeon B."/>
            <person name="Goodwin S."/>
            <person name="Spatafora J."/>
            <person name="Crous P."/>
            <person name="Grigoriev I."/>
        </authorList>
    </citation>
    <scope>NUCLEOTIDE SEQUENCE</scope>
    <source>
        <strain evidence="11">CBS 125425</strain>
    </source>
</reference>
<feature type="domain" description="DOMON" evidence="9">
    <location>
        <begin position="64"/>
        <end position="155"/>
    </location>
</feature>
<dbReference type="Pfam" id="PF03188">
    <property type="entry name" value="Cytochrom_B561"/>
    <property type="match status" value="1"/>
</dbReference>
<dbReference type="SMART" id="SM00664">
    <property type="entry name" value="DoH"/>
    <property type="match status" value="1"/>
</dbReference>
<feature type="transmembrane region" description="Helical" evidence="7">
    <location>
        <begin position="263"/>
        <end position="281"/>
    </location>
</feature>
<feature type="transmembrane region" description="Helical" evidence="7">
    <location>
        <begin position="363"/>
        <end position="381"/>
    </location>
</feature>
<evidence type="ECO:0000256" key="6">
    <source>
        <dbReference type="ARBA" id="ARBA00023136"/>
    </source>
</evidence>
<dbReference type="PANTHER" id="PTHR47797">
    <property type="entry name" value="DEHYDROGENASE, PUTATIVE (AFU_ORTHOLOGUE AFUA_8G05805)-RELATED"/>
    <property type="match status" value="1"/>
</dbReference>
<dbReference type="CDD" id="cd08760">
    <property type="entry name" value="Cyt_b561_FRRS1_like"/>
    <property type="match status" value="1"/>
</dbReference>
<keyword evidence="2" id="KW-0813">Transport</keyword>
<dbReference type="InterPro" id="IPR006593">
    <property type="entry name" value="Cyt_b561/ferric_Rdtase_TM"/>
</dbReference>
<sequence length="428" mass="46088">MAISRKLASALLLVVSFAGLASAAIAKRCPGSDVCFSLNIPDTTVSAGDGHVYLQLTGPTNYSWIALAQGEHMAGAHYFVVYTSKNGNNVTVSQRLAEGHQTPHYSNNTSVTLLEGSGVQNGTMIANIKCANCNTWSGGSIDLKASSTSWIWAYSAGPPLSTDDTSVHIKKHDEHGGLSFDTTAQGGSDSNPFLNLPQNGLPASGAGGHASVFHGAPKRVVRMYTAHAICACLAWAAIFPIGGIMIRLLSFTNLLWVHAGLQISGYCLYIVAVGLGIELSINPRFWRMDNKHVIIGLIIFGLFFVQMFTGYLHHYFFKKINGRHVCSYIHLWSGRLCIPLGMVNAGFGFQITHKTMDNWQVKVYTVFAVIIFVCYVASIVLGETRRKKQLAARAVITSDASSGSGTHTPAVRQTVYTGNDGEKEVAIA</sequence>
<dbReference type="Proteomes" id="UP000799444">
    <property type="component" value="Unassembled WGS sequence"/>
</dbReference>
<name>A0A9P4V5A2_9PLEO</name>
<dbReference type="OrthoDB" id="19261at2759"/>
<keyword evidence="6 7" id="KW-0472">Membrane</keyword>
<keyword evidence="12" id="KW-1185">Reference proteome</keyword>
<evidence type="ECO:0000256" key="8">
    <source>
        <dbReference type="SAM" id="SignalP"/>
    </source>
</evidence>
<comment type="caution">
    <text evidence="11">The sequence shown here is derived from an EMBL/GenBank/DDBJ whole genome shotgun (WGS) entry which is preliminary data.</text>
</comment>
<evidence type="ECO:0000313" key="12">
    <source>
        <dbReference type="Proteomes" id="UP000799444"/>
    </source>
</evidence>
<feature type="transmembrane region" description="Helical" evidence="7">
    <location>
        <begin position="329"/>
        <end position="351"/>
    </location>
</feature>
<dbReference type="SMART" id="SM00665">
    <property type="entry name" value="B561"/>
    <property type="match status" value="1"/>
</dbReference>
<proteinExistence type="predicted"/>
<gene>
    <name evidence="11" type="ORF">EJ04DRAFT_594208</name>
</gene>
<dbReference type="Gene3D" id="1.20.120.1770">
    <property type="match status" value="1"/>
</dbReference>
<dbReference type="InterPro" id="IPR005018">
    <property type="entry name" value="DOMON_domain"/>
</dbReference>
<comment type="subcellular location">
    <subcellularLocation>
        <location evidence="1">Membrane</location>
    </subcellularLocation>
</comment>
<feature type="domain" description="Cytochrome b561" evidence="10">
    <location>
        <begin position="226"/>
        <end position="349"/>
    </location>
</feature>
<dbReference type="SUPFAM" id="SSF49344">
    <property type="entry name" value="CBD9-like"/>
    <property type="match status" value="1"/>
</dbReference>
<dbReference type="GO" id="GO:0016020">
    <property type="term" value="C:membrane"/>
    <property type="evidence" value="ECO:0007669"/>
    <property type="project" value="UniProtKB-SubCell"/>
</dbReference>
<dbReference type="PANTHER" id="PTHR47797:SF1">
    <property type="entry name" value="CYTOCHROME B561 DOMAIN-CONTAINING PROTEIN-RELATED"/>
    <property type="match status" value="1"/>
</dbReference>
<keyword evidence="5 7" id="KW-1133">Transmembrane helix</keyword>
<dbReference type="CDD" id="cd09630">
    <property type="entry name" value="CDH_like_cytochrome"/>
    <property type="match status" value="1"/>
</dbReference>